<dbReference type="KEGG" id="pfuw:KF707C_11330"/>
<name>A0AAD1FE41_METFU</name>
<accession>A0AAD1FE41</accession>
<evidence type="ECO:0000313" key="2">
    <source>
        <dbReference type="EMBL" id="BAU72821.1"/>
    </source>
</evidence>
<reference evidence="2 3" key="2">
    <citation type="journal article" date="2017" name="Int. J. Syst. Evol. Microbiol.">
        <title>Pseudomonas furukawaii sp. nov., a polychlorinated biphenyl-degrading bacterium isolated from biphenyl-contaminated soil in Japan.</title>
        <authorList>
            <person name="Kimura N."/>
            <person name="Watanabe T."/>
            <person name="Suenaga H."/>
            <person name="Fujihara H."/>
            <person name="Futagami T."/>
            <person name="Goto M."/>
            <person name="Hanada S."/>
            <person name="Hirose J."/>
        </authorList>
    </citation>
    <scope>NUCLEOTIDE SEQUENCE [LARGE SCALE GENOMIC DNA]</scope>
    <source>
        <strain evidence="3">DSM 10086 / NBRC 110670 / KF707</strain>
    </source>
</reference>
<protein>
    <submittedName>
        <fullName evidence="2">Uncharacterized protein</fullName>
    </submittedName>
</protein>
<evidence type="ECO:0000313" key="3">
    <source>
        <dbReference type="Proteomes" id="UP000218554"/>
    </source>
</evidence>
<dbReference type="AlphaFoldDB" id="A0AAD1FE41"/>
<dbReference type="EMBL" id="AP014862">
    <property type="protein sequence ID" value="BAU72821.1"/>
    <property type="molecule type" value="Genomic_DNA"/>
</dbReference>
<keyword evidence="3" id="KW-1185">Reference proteome</keyword>
<evidence type="ECO:0000256" key="1">
    <source>
        <dbReference type="SAM" id="MobiDB-lite"/>
    </source>
</evidence>
<organism evidence="2 3">
    <name type="scientific">Metapseudomonas furukawaii</name>
    <name type="common">Pseudomonas furukawaii</name>
    <dbReference type="NCBI Taxonomy" id="1149133"/>
    <lineage>
        <taxon>Bacteria</taxon>
        <taxon>Pseudomonadati</taxon>
        <taxon>Pseudomonadota</taxon>
        <taxon>Gammaproteobacteria</taxon>
        <taxon>Pseudomonadales</taxon>
        <taxon>Pseudomonadaceae</taxon>
        <taxon>Metapseudomonas</taxon>
    </lineage>
</organism>
<proteinExistence type="predicted"/>
<gene>
    <name evidence="2" type="ORF">KF707C_11330</name>
</gene>
<reference evidence="3" key="1">
    <citation type="submission" date="2015-05" db="EMBL/GenBank/DDBJ databases">
        <title>Draft genome sequencing of a biphenyl-degrading bacterium, Pseudomonas balearica KF707 (=NBRC110670).</title>
        <authorList>
            <person name="Kimura N."/>
            <person name="Hirose J."/>
            <person name="Watanabe T."/>
            <person name="Suenaga H."/>
            <person name="Fujihara H."/>
            <person name="Noguchi M."/>
            <person name="Hashimoto M."/>
            <person name="Shimodaira J."/>
            <person name="Tsuchikane K."/>
            <person name="Hosoyama A."/>
            <person name="Yamazoe A."/>
            <person name="Fujita N."/>
            <person name="Furukawa K."/>
        </authorList>
    </citation>
    <scope>NUCLEOTIDE SEQUENCE [LARGE SCALE GENOMIC DNA]</scope>
    <source>
        <strain evidence="3">DSM 10086 / NBRC 110670 / KF707</strain>
    </source>
</reference>
<sequence length="105" mass="12355">MDMLHGCNDLGRQSKRTTPLTIPVSSVNPVRQYSRTFCLAMPAPQLTDRRPDHCQERDDSVHSQPFCNRFQGAQRYPGERPRARRFNGWRRWRAARKGGPRLEYR</sequence>
<feature type="region of interest" description="Disordered" evidence="1">
    <location>
        <begin position="1"/>
        <end position="23"/>
    </location>
</feature>
<dbReference type="Proteomes" id="UP000218554">
    <property type="component" value="Chromosome"/>
</dbReference>